<dbReference type="PROSITE" id="PS50102">
    <property type="entry name" value="RRM"/>
    <property type="match status" value="1"/>
</dbReference>
<dbReference type="GO" id="GO:0008380">
    <property type="term" value="P:RNA splicing"/>
    <property type="evidence" value="ECO:0007669"/>
    <property type="project" value="UniProtKB-KW"/>
</dbReference>
<dbReference type="SUPFAM" id="SSF54928">
    <property type="entry name" value="RNA-binding domain, RBD"/>
    <property type="match status" value="1"/>
</dbReference>
<gene>
    <name evidence="7" type="ORF">LAMO00422_LOCUS15746</name>
</gene>
<sequence length="266" mass="28283">MSSAGLLLPTAPPNSAPINEVTIGADGRYAFVEFRSVFEAGNVLMLDGLTIIGSTFRVQRPKDYTPAPPELVMTIIPPHIANANAATLVQGIGFSGSGASSGILGSAKSLVNTQAQTPENELIALHGMTRRARRLHVGNLPQGANLTPQMLQQYLNGMLISKGLHDHRIKGDPVVACNIPQGKFGFIELRTVHETTAALTLDGVELGDNHLKVQRPHDYQPVPDEIIKKFAKLSGHPDPQDFKANGPSHKTTLKGGAGDTKAPEGT</sequence>
<reference evidence="7" key="1">
    <citation type="submission" date="2021-01" db="EMBL/GenBank/DDBJ databases">
        <authorList>
            <person name="Corre E."/>
            <person name="Pelletier E."/>
            <person name="Niang G."/>
            <person name="Scheremetjew M."/>
            <person name="Finn R."/>
            <person name="Kale V."/>
            <person name="Holt S."/>
            <person name="Cochrane G."/>
            <person name="Meng A."/>
            <person name="Brown T."/>
            <person name="Cohen L."/>
        </authorList>
    </citation>
    <scope>NUCLEOTIDE SEQUENCE</scope>
    <source>
        <strain evidence="7">CCMP2058</strain>
    </source>
</reference>
<dbReference type="InterPro" id="IPR012677">
    <property type="entry name" value="Nucleotide-bd_a/b_plait_sf"/>
</dbReference>
<keyword evidence="3" id="KW-0508">mRNA splicing</keyword>
<feature type="domain" description="RRM" evidence="6">
    <location>
        <begin position="133"/>
        <end position="218"/>
    </location>
</feature>
<evidence type="ECO:0000313" key="7">
    <source>
        <dbReference type="EMBL" id="CAD8456799.1"/>
    </source>
</evidence>
<dbReference type="GO" id="GO:0003723">
    <property type="term" value="F:RNA binding"/>
    <property type="evidence" value="ECO:0007669"/>
    <property type="project" value="UniProtKB-UniRule"/>
</dbReference>
<proteinExistence type="predicted"/>
<dbReference type="AlphaFoldDB" id="A0A7S0DJC4"/>
<dbReference type="Gene3D" id="3.30.70.330">
    <property type="match status" value="2"/>
</dbReference>
<evidence type="ECO:0000256" key="5">
    <source>
        <dbReference type="SAM" id="MobiDB-lite"/>
    </source>
</evidence>
<evidence type="ECO:0000259" key="6">
    <source>
        <dbReference type="PROSITE" id="PS50102"/>
    </source>
</evidence>
<dbReference type="EMBL" id="HBEM01023109">
    <property type="protein sequence ID" value="CAD8456799.1"/>
    <property type="molecule type" value="Transcribed_RNA"/>
</dbReference>
<name>A0A7S0DJC4_9EUKA</name>
<accession>A0A7S0DJC4</accession>
<evidence type="ECO:0000256" key="3">
    <source>
        <dbReference type="ARBA" id="ARBA00023187"/>
    </source>
</evidence>
<evidence type="ECO:0000256" key="1">
    <source>
        <dbReference type="ARBA" id="ARBA00022664"/>
    </source>
</evidence>
<dbReference type="InterPro" id="IPR035979">
    <property type="entry name" value="RBD_domain_sf"/>
</dbReference>
<evidence type="ECO:0000256" key="4">
    <source>
        <dbReference type="PROSITE-ProRule" id="PRU00176"/>
    </source>
</evidence>
<feature type="region of interest" description="Disordered" evidence="5">
    <location>
        <begin position="233"/>
        <end position="266"/>
    </location>
</feature>
<dbReference type="PANTHER" id="PTHR23139">
    <property type="entry name" value="RNA-BINDING PROTEIN"/>
    <property type="match status" value="1"/>
</dbReference>
<keyword evidence="1" id="KW-0507">mRNA processing</keyword>
<organism evidence="7">
    <name type="scientific">Amorphochlora amoebiformis</name>
    <dbReference type="NCBI Taxonomy" id="1561963"/>
    <lineage>
        <taxon>Eukaryota</taxon>
        <taxon>Sar</taxon>
        <taxon>Rhizaria</taxon>
        <taxon>Cercozoa</taxon>
        <taxon>Chlorarachniophyceae</taxon>
        <taxon>Amorphochlora</taxon>
    </lineage>
</organism>
<protein>
    <recommendedName>
        <fullName evidence="6">RRM domain-containing protein</fullName>
    </recommendedName>
</protein>
<evidence type="ECO:0000256" key="2">
    <source>
        <dbReference type="ARBA" id="ARBA00022884"/>
    </source>
</evidence>
<dbReference type="InterPro" id="IPR000504">
    <property type="entry name" value="RRM_dom"/>
</dbReference>
<dbReference type="GO" id="GO:0006397">
    <property type="term" value="P:mRNA processing"/>
    <property type="evidence" value="ECO:0007669"/>
    <property type="project" value="UniProtKB-KW"/>
</dbReference>
<keyword evidence="2 4" id="KW-0694">RNA-binding</keyword>